<evidence type="ECO:0000256" key="4">
    <source>
        <dbReference type="ARBA" id="ARBA00022989"/>
    </source>
</evidence>
<gene>
    <name evidence="7" type="ORF">CAPTEDRAFT_60704</name>
    <name evidence="6" type="ORF">CAPTEDRAFT_61299</name>
</gene>
<dbReference type="EMBL" id="AMQN01035784">
    <property type="status" value="NOT_ANNOTATED_CDS"/>
    <property type="molecule type" value="Genomic_DNA"/>
</dbReference>
<keyword evidence="5" id="KW-0472">Membrane</keyword>
<dbReference type="HOGENOM" id="CLU_2948513_0_0_1"/>
<feature type="non-terminal residue" evidence="7">
    <location>
        <position position="60"/>
    </location>
</feature>
<dbReference type="EMBL" id="KB295678">
    <property type="protein sequence ID" value="ELU12785.1"/>
    <property type="molecule type" value="Genomic_DNA"/>
</dbReference>
<evidence type="ECO:0000256" key="5">
    <source>
        <dbReference type="ARBA" id="ARBA00023136"/>
    </source>
</evidence>
<name>R7VLC6_CAPTE</name>
<sequence length="60" mass="6923">QLPHYIGWPVVGNLFQMRKERPELTFADWVKDLGPVFSVNMLDQEFVVLSSLDAIYEALV</sequence>
<dbReference type="EMBL" id="AMQN01039669">
    <property type="status" value="NOT_ANNOTATED_CDS"/>
    <property type="molecule type" value="Genomic_DNA"/>
</dbReference>
<dbReference type="Gene3D" id="1.10.630.10">
    <property type="entry name" value="Cytochrome P450"/>
    <property type="match status" value="1"/>
</dbReference>
<evidence type="ECO:0000256" key="1">
    <source>
        <dbReference type="ARBA" id="ARBA00004167"/>
    </source>
</evidence>
<keyword evidence="3" id="KW-0812">Transmembrane</keyword>
<reference evidence="9" key="1">
    <citation type="submission" date="2012-12" db="EMBL/GenBank/DDBJ databases">
        <authorList>
            <person name="Hellsten U."/>
            <person name="Grimwood J."/>
            <person name="Chapman J.A."/>
            <person name="Shapiro H."/>
            <person name="Aerts A."/>
            <person name="Otillar R.P."/>
            <person name="Terry A.Y."/>
            <person name="Boore J.L."/>
            <person name="Simakov O."/>
            <person name="Marletaz F."/>
            <person name="Cho S.-J."/>
            <person name="Edsinger-Gonzales E."/>
            <person name="Havlak P."/>
            <person name="Kuo D.-H."/>
            <person name="Larsson T."/>
            <person name="Lv J."/>
            <person name="Arendt D."/>
            <person name="Savage R."/>
            <person name="Osoegawa K."/>
            <person name="de Jong P."/>
            <person name="Lindberg D.R."/>
            <person name="Seaver E.C."/>
            <person name="Weisblat D.A."/>
            <person name="Putnam N.H."/>
            <person name="Grigoriev I.V."/>
            <person name="Rokhsar D.S."/>
        </authorList>
    </citation>
    <scope>NUCLEOTIDE SEQUENCE</scope>
    <source>
        <strain evidence="9">I ESC-2004</strain>
    </source>
</reference>
<dbReference type="GO" id="GO:0010241">
    <property type="term" value="P:ent-kaurene oxidation to kaurenoic acid"/>
    <property type="evidence" value="ECO:0007669"/>
    <property type="project" value="InterPro"/>
</dbReference>
<dbReference type="InterPro" id="IPR036396">
    <property type="entry name" value="Cyt_P450_sf"/>
</dbReference>
<dbReference type="GO" id="GO:0052615">
    <property type="term" value="F:ent-kaurene oxidase activity"/>
    <property type="evidence" value="ECO:0007669"/>
    <property type="project" value="InterPro"/>
</dbReference>
<dbReference type="Pfam" id="PF00067">
    <property type="entry name" value="p450"/>
    <property type="match status" value="1"/>
</dbReference>
<dbReference type="GO" id="GO:0016020">
    <property type="term" value="C:membrane"/>
    <property type="evidence" value="ECO:0007669"/>
    <property type="project" value="UniProtKB-SubCell"/>
</dbReference>
<proteinExistence type="inferred from homology"/>
<dbReference type="AlphaFoldDB" id="R7VLC6"/>
<protein>
    <submittedName>
        <fullName evidence="7 8">Uncharacterized protein</fullName>
    </submittedName>
</protein>
<dbReference type="GO" id="GO:0009686">
    <property type="term" value="P:gibberellin biosynthetic process"/>
    <property type="evidence" value="ECO:0007669"/>
    <property type="project" value="InterPro"/>
</dbReference>
<dbReference type="GO" id="GO:0016709">
    <property type="term" value="F:oxidoreductase activity, acting on paired donors, with incorporation or reduction of molecular oxygen, NAD(P)H as one donor, and incorporation of one atom of oxygen"/>
    <property type="evidence" value="ECO:0007669"/>
    <property type="project" value="TreeGrafter"/>
</dbReference>
<evidence type="ECO:0000256" key="2">
    <source>
        <dbReference type="ARBA" id="ARBA00010617"/>
    </source>
</evidence>
<dbReference type="STRING" id="283909.R7VLC6"/>
<evidence type="ECO:0000313" key="7">
    <source>
        <dbReference type="EMBL" id="ELU17515.1"/>
    </source>
</evidence>
<dbReference type="PANTHER" id="PTHR47283:SF1">
    <property type="entry name" value="ENT-KAURENE OXIDASE, CHLOROPLASTIC"/>
    <property type="match status" value="1"/>
</dbReference>
<dbReference type="Proteomes" id="UP000014760">
    <property type="component" value="Unassembled WGS sequence"/>
</dbReference>
<dbReference type="EnsemblMetazoa" id="CapteT61299">
    <property type="protein sequence ID" value="CapteP61299"/>
    <property type="gene ID" value="CapteG61299"/>
</dbReference>
<dbReference type="GO" id="GO:0005783">
    <property type="term" value="C:endoplasmic reticulum"/>
    <property type="evidence" value="ECO:0007669"/>
    <property type="project" value="TreeGrafter"/>
</dbReference>
<dbReference type="PANTHER" id="PTHR47283">
    <property type="entry name" value="ENT-KAURENE OXIDASE, CHLOROPLASTIC"/>
    <property type="match status" value="1"/>
</dbReference>
<organism evidence="7">
    <name type="scientific">Capitella teleta</name>
    <name type="common">Polychaete worm</name>
    <dbReference type="NCBI Taxonomy" id="283909"/>
    <lineage>
        <taxon>Eukaryota</taxon>
        <taxon>Metazoa</taxon>
        <taxon>Spiralia</taxon>
        <taxon>Lophotrochozoa</taxon>
        <taxon>Annelida</taxon>
        <taxon>Polychaeta</taxon>
        <taxon>Sedentaria</taxon>
        <taxon>Scolecida</taxon>
        <taxon>Capitellidae</taxon>
        <taxon>Capitella</taxon>
    </lineage>
</organism>
<accession>R7VLC6</accession>
<dbReference type="SUPFAM" id="SSF48264">
    <property type="entry name" value="Cytochrome P450"/>
    <property type="match status" value="1"/>
</dbReference>
<evidence type="ECO:0000313" key="9">
    <source>
        <dbReference type="Proteomes" id="UP000014760"/>
    </source>
</evidence>
<comment type="subcellular location">
    <subcellularLocation>
        <location evidence="1">Membrane</location>
        <topology evidence="1">Single-pass membrane protein</topology>
    </subcellularLocation>
</comment>
<keyword evidence="9" id="KW-1185">Reference proteome</keyword>
<evidence type="ECO:0000256" key="3">
    <source>
        <dbReference type="ARBA" id="ARBA00022692"/>
    </source>
</evidence>
<dbReference type="GO" id="GO:0020037">
    <property type="term" value="F:heme binding"/>
    <property type="evidence" value="ECO:0007669"/>
    <property type="project" value="InterPro"/>
</dbReference>
<evidence type="ECO:0000313" key="6">
    <source>
        <dbReference type="EMBL" id="ELU12785.1"/>
    </source>
</evidence>
<dbReference type="InterPro" id="IPR001128">
    <property type="entry name" value="Cyt_P450"/>
</dbReference>
<dbReference type="InterPro" id="IPR044225">
    <property type="entry name" value="KO_chloroplastic"/>
</dbReference>
<dbReference type="EnsemblMetazoa" id="CapteT60704">
    <property type="protein sequence ID" value="CapteP60704"/>
    <property type="gene ID" value="CapteG60704"/>
</dbReference>
<dbReference type="EMBL" id="KB292499">
    <property type="protein sequence ID" value="ELU17515.1"/>
    <property type="molecule type" value="Genomic_DNA"/>
</dbReference>
<feature type="non-terminal residue" evidence="7">
    <location>
        <position position="1"/>
    </location>
</feature>
<keyword evidence="4" id="KW-1133">Transmembrane helix</keyword>
<dbReference type="GO" id="GO:0005506">
    <property type="term" value="F:iron ion binding"/>
    <property type="evidence" value="ECO:0007669"/>
    <property type="project" value="InterPro"/>
</dbReference>
<reference evidence="7 9" key="2">
    <citation type="journal article" date="2013" name="Nature">
        <title>Insights into bilaterian evolution from three spiralian genomes.</title>
        <authorList>
            <person name="Simakov O."/>
            <person name="Marletaz F."/>
            <person name="Cho S.J."/>
            <person name="Edsinger-Gonzales E."/>
            <person name="Havlak P."/>
            <person name="Hellsten U."/>
            <person name="Kuo D.H."/>
            <person name="Larsson T."/>
            <person name="Lv J."/>
            <person name="Arendt D."/>
            <person name="Savage R."/>
            <person name="Osoegawa K."/>
            <person name="de Jong P."/>
            <person name="Grimwood J."/>
            <person name="Chapman J.A."/>
            <person name="Shapiro H."/>
            <person name="Aerts A."/>
            <person name="Otillar R.P."/>
            <person name="Terry A.Y."/>
            <person name="Boore J.L."/>
            <person name="Grigoriev I.V."/>
            <person name="Lindberg D.R."/>
            <person name="Seaver E.C."/>
            <person name="Weisblat D.A."/>
            <person name="Putnam N.H."/>
            <person name="Rokhsar D.S."/>
        </authorList>
    </citation>
    <scope>NUCLEOTIDE SEQUENCE</scope>
    <source>
        <strain evidence="7 9">I ESC-2004</strain>
    </source>
</reference>
<reference evidence="8" key="3">
    <citation type="submission" date="2015-06" db="UniProtKB">
        <authorList>
            <consortium name="EnsemblMetazoa"/>
        </authorList>
    </citation>
    <scope>IDENTIFICATION</scope>
</reference>
<dbReference type="OrthoDB" id="1055148at2759"/>
<evidence type="ECO:0000313" key="8">
    <source>
        <dbReference type="EnsemblMetazoa" id="CapteP60704"/>
    </source>
</evidence>
<comment type="similarity">
    <text evidence="2">Belongs to the cytochrome P450 family.</text>
</comment>